<reference evidence="2 3" key="1">
    <citation type="submission" date="2018-05" db="EMBL/GenBank/DDBJ databases">
        <title>Genomic Encyclopedia of Archaeal and Bacterial Type Strains, Phase II (KMG-II): from individual species to whole genera.</title>
        <authorList>
            <person name="Goeker M."/>
        </authorList>
    </citation>
    <scope>NUCLEOTIDE SEQUENCE [LARGE SCALE GENOMIC DNA]</scope>
    <source>
        <strain evidence="2 3">DSM 23514</strain>
    </source>
</reference>
<sequence length="220" mass="25842">MIEQLIERTNTTEFYQNGYLHLTGAKGQLDIFKTMEFDFVVEEEDNFGKKHNVECWRLIAHKIIDFKGIFADQYLPYIKLKILTDHPLLWSYNKAQLQCELIRFPENPSEFMGDLFFEYEKITGNWIPLHKNFWAINGHYKQNGKRNLSILKPLKESVERVCGKHGVEFKVKKETDGYDKGYTNRPNAKLLIFGNEDVCPNDFSLGQPYIIADEFMASRK</sequence>
<dbReference type="OrthoDB" id="1249795at2"/>
<accession>A0A316E1T0</accession>
<dbReference type="Proteomes" id="UP000245667">
    <property type="component" value="Unassembled WGS sequence"/>
</dbReference>
<dbReference type="EMBL" id="QGGQ01000003">
    <property type="protein sequence ID" value="PWK24025.1"/>
    <property type="molecule type" value="Genomic_DNA"/>
</dbReference>
<dbReference type="AlphaFoldDB" id="A0A316E1T0"/>
<evidence type="ECO:0000313" key="1">
    <source>
        <dbReference type="EMBL" id="MBD1260839.1"/>
    </source>
</evidence>
<evidence type="ECO:0000313" key="2">
    <source>
        <dbReference type="EMBL" id="PWK24025.1"/>
    </source>
</evidence>
<dbReference type="EMBL" id="JACWLN010000003">
    <property type="protein sequence ID" value="MBD1260839.1"/>
    <property type="molecule type" value="Genomic_DNA"/>
</dbReference>
<proteinExistence type="predicted"/>
<gene>
    <name evidence="1" type="ORF">HZY62_09600</name>
    <name evidence="2" type="ORF">LX92_01611</name>
</gene>
<name>A0A316E1T0_9FLAO</name>
<evidence type="ECO:0000313" key="3">
    <source>
        <dbReference type="Proteomes" id="UP000245667"/>
    </source>
</evidence>
<organism evidence="2 3">
    <name type="scientific">Maribacter polysiphoniae</name>
    <dbReference type="NCBI Taxonomy" id="429344"/>
    <lineage>
        <taxon>Bacteria</taxon>
        <taxon>Pseudomonadati</taxon>
        <taxon>Bacteroidota</taxon>
        <taxon>Flavobacteriia</taxon>
        <taxon>Flavobacteriales</taxon>
        <taxon>Flavobacteriaceae</taxon>
        <taxon>Maribacter</taxon>
    </lineage>
</organism>
<comment type="caution">
    <text evidence="2">The sequence shown here is derived from an EMBL/GenBank/DDBJ whole genome shotgun (WGS) entry which is preliminary data.</text>
</comment>
<protein>
    <submittedName>
        <fullName evidence="2">Uncharacterized protein</fullName>
    </submittedName>
</protein>
<keyword evidence="4" id="KW-1185">Reference proteome</keyword>
<dbReference type="RefSeq" id="WP_109649787.1">
    <property type="nucleotide sequence ID" value="NZ_JACWLN010000003.1"/>
</dbReference>
<evidence type="ECO:0000313" key="4">
    <source>
        <dbReference type="Proteomes" id="UP000651837"/>
    </source>
</evidence>
<reference evidence="1 4" key="2">
    <citation type="submission" date="2020-07" db="EMBL/GenBank/DDBJ databases">
        <title>The draft genome sequence of Maribacter polysiphoniae KCTC 22021.</title>
        <authorList>
            <person name="Mu L."/>
        </authorList>
    </citation>
    <scope>NUCLEOTIDE SEQUENCE [LARGE SCALE GENOMIC DNA]</scope>
    <source>
        <strain evidence="1 4">KCTC 22021</strain>
    </source>
</reference>
<dbReference type="Proteomes" id="UP000651837">
    <property type="component" value="Unassembled WGS sequence"/>
</dbReference>